<keyword evidence="3" id="KW-1185">Reference proteome</keyword>
<dbReference type="GO" id="GO:0016301">
    <property type="term" value="F:kinase activity"/>
    <property type="evidence" value="ECO:0007669"/>
    <property type="project" value="UniProtKB-KW"/>
</dbReference>
<organism evidence="2 3">
    <name type="scientific">Sphingomonas cynarae</name>
    <dbReference type="NCBI Taxonomy" id="930197"/>
    <lineage>
        <taxon>Bacteria</taxon>
        <taxon>Pseudomonadati</taxon>
        <taxon>Pseudomonadota</taxon>
        <taxon>Alphaproteobacteria</taxon>
        <taxon>Sphingomonadales</taxon>
        <taxon>Sphingomonadaceae</taxon>
        <taxon>Sphingomonas</taxon>
    </lineage>
</organism>
<sequence length="341" mass="35619">MNVSSQYSASTLLFAGVDSLPVALTKAAPTASAVGPLKVGIVCNPKSHLNRGAQYAAGVPGADSVLVAAPRTRTALAETLATFAARRIDLLVIDGGDGTVRDVLTCAEHLWKGVWPDIVVIPSGKTNALAIDLGIPTGWTLSDALAATARGRRVERRPVEVARSDGSRPLRGFLFGAGAFVKATELAQHTHRAGAFNGVAVGLALCWAVLQTMFGGAGSAWRKGSSMGLRLPGGGDPDQRPRYLLLASALRSLPLGLKPFGRPRDGMKLLAIDAPPRLLPITAPALLAGSESPWMARMGFHHLDAASFEVTLDDGFILDGEHFDGGTLSVRQGPVLSFVVP</sequence>
<evidence type="ECO:0000313" key="3">
    <source>
        <dbReference type="Proteomes" id="UP001500523"/>
    </source>
</evidence>
<comment type="caution">
    <text evidence="2">The sequence shown here is derived from an EMBL/GenBank/DDBJ whole genome shotgun (WGS) entry which is preliminary data.</text>
</comment>
<dbReference type="Proteomes" id="UP001500523">
    <property type="component" value="Unassembled WGS sequence"/>
</dbReference>
<dbReference type="SUPFAM" id="SSF111331">
    <property type="entry name" value="NAD kinase/diacylglycerol kinase-like"/>
    <property type="match status" value="1"/>
</dbReference>
<dbReference type="Gene3D" id="3.40.50.10330">
    <property type="entry name" value="Probable inorganic polyphosphate/atp-NAD kinase, domain 1"/>
    <property type="match status" value="1"/>
</dbReference>
<keyword evidence="2" id="KW-0808">Transferase</keyword>
<evidence type="ECO:0000313" key="2">
    <source>
        <dbReference type="EMBL" id="GAA3704482.1"/>
    </source>
</evidence>
<accession>A0ABP7DEB6</accession>
<dbReference type="PROSITE" id="PS50146">
    <property type="entry name" value="DAGK"/>
    <property type="match status" value="1"/>
</dbReference>
<evidence type="ECO:0000259" key="1">
    <source>
        <dbReference type="PROSITE" id="PS50146"/>
    </source>
</evidence>
<reference evidence="3" key="1">
    <citation type="journal article" date="2019" name="Int. J. Syst. Evol. Microbiol.">
        <title>The Global Catalogue of Microorganisms (GCM) 10K type strain sequencing project: providing services to taxonomists for standard genome sequencing and annotation.</title>
        <authorList>
            <consortium name="The Broad Institute Genomics Platform"/>
            <consortium name="The Broad Institute Genome Sequencing Center for Infectious Disease"/>
            <person name="Wu L."/>
            <person name="Ma J."/>
        </authorList>
    </citation>
    <scope>NUCLEOTIDE SEQUENCE [LARGE SCALE GENOMIC DNA]</scope>
    <source>
        <strain evidence="3">JCM 17498</strain>
    </source>
</reference>
<feature type="domain" description="DAGKc" evidence="1">
    <location>
        <begin position="89"/>
        <end position="169"/>
    </location>
</feature>
<name>A0ABP7DEB6_9SPHN</name>
<protein>
    <submittedName>
        <fullName evidence="2">Diacylglycerol kinase family protein</fullName>
    </submittedName>
</protein>
<keyword evidence="2" id="KW-0418">Kinase</keyword>
<dbReference type="RefSeq" id="WP_344692517.1">
    <property type="nucleotide sequence ID" value="NZ_BAABBF010000002.1"/>
</dbReference>
<dbReference type="InterPro" id="IPR017438">
    <property type="entry name" value="ATP-NAD_kinase_N"/>
</dbReference>
<proteinExistence type="predicted"/>
<gene>
    <name evidence="2" type="ORF">GCM10022268_12640</name>
</gene>
<dbReference type="EMBL" id="BAABBF010000002">
    <property type="protein sequence ID" value="GAA3704482.1"/>
    <property type="molecule type" value="Genomic_DNA"/>
</dbReference>
<dbReference type="InterPro" id="IPR001206">
    <property type="entry name" value="Diacylglycerol_kinase_cat_dom"/>
</dbReference>
<dbReference type="InterPro" id="IPR016064">
    <property type="entry name" value="NAD/diacylglycerol_kinase_sf"/>
</dbReference>
<dbReference type="Pfam" id="PF00781">
    <property type="entry name" value="DAGK_cat"/>
    <property type="match status" value="1"/>
</dbReference>